<sequence length="139" mass="14895">MNHSAPSQAVVPPLASAEPARVLALAQQVKDTVTIVCMNLMLLVPIAWPGLVLYGLRWRLTRRGARPSRVLWSLTLIHELLCFWLFADIKPDSDMAGMGLFAISYVLGTLLSIGALLTLMSLAAPAPAAYSTPPADAAD</sequence>
<proteinExistence type="predicted"/>
<reference evidence="2 3" key="1">
    <citation type="submission" date="2019-05" db="EMBL/GenBank/DDBJ databases">
        <title>Hymenobacter edaphi sp. nov., isolated from abandoned arsenic-contaminated farmland soil.</title>
        <authorList>
            <person name="Nie L."/>
        </authorList>
    </citation>
    <scope>NUCLEOTIDE SEQUENCE [LARGE SCALE GENOMIC DNA]</scope>
    <source>
        <strain evidence="2 3">1-3-3-8</strain>
    </source>
</reference>
<keyword evidence="1" id="KW-0812">Transmembrane</keyword>
<dbReference type="AlphaFoldDB" id="A0A5R8WPW9"/>
<evidence type="ECO:0000313" key="2">
    <source>
        <dbReference type="EMBL" id="TLM92347.1"/>
    </source>
</evidence>
<dbReference type="EMBL" id="VAJM01000005">
    <property type="protein sequence ID" value="TLM92347.1"/>
    <property type="molecule type" value="Genomic_DNA"/>
</dbReference>
<evidence type="ECO:0000256" key="1">
    <source>
        <dbReference type="SAM" id="Phobius"/>
    </source>
</evidence>
<dbReference type="Proteomes" id="UP000305517">
    <property type="component" value="Unassembled WGS sequence"/>
</dbReference>
<name>A0A5R8WPW9_9BACT</name>
<gene>
    <name evidence="2" type="ORF">FDY95_13005</name>
</gene>
<feature type="transmembrane region" description="Helical" evidence="1">
    <location>
        <begin position="33"/>
        <end position="56"/>
    </location>
</feature>
<organism evidence="2 3">
    <name type="scientific">Hymenobacter jeollabukensis</name>
    <dbReference type="NCBI Taxonomy" id="2025313"/>
    <lineage>
        <taxon>Bacteria</taxon>
        <taxon>Pseudomonadati</taxon>
        <taxon>Bacteroidota</taxon>
        <taxon>Cytophagia</taxon>
        <taxon>Cytophagales</taxon>
        <taxon>Hymenobacteraceae</taxon>
        <taxon>Hymenobacter</taxon>
    </lineage>
</organism>
<keyword evidence="1" id="KW-0472">Membrane</keyword>
<feature type="transmembrane region" description="Helical" evidence="1">
    <location>
        <begin position="99"/>
        <end position="122"/>
    </location>
</feature>
<keyword evidence="3" id="KW-1185">Reference proteome</keyword>
<dbReference type="OrthoDB" id="886981at2"/>
<dbReference type="RefSeq" id="WP_138078198.1">
    <property type="nucleotide sequence ID" value="NZ_VAJM01000005.1"/>
</dbReference>
<protein>
    <submittedName>
        <fullName evidence="2">Uncharacterized protein</fullName>
    </submittedName>
</protein>
<feature type="transmembrane region" description="Helical" evidence="1">
    <location>
        <begin position="68"/>
        <end position="87"/>
    </location>
</feature>
<evidence type="ECO:0000313" key="3">
    <source>
        <dbReference type="Proteomes" id="UP000305517"/>
    </source>
</evidence>
<accession>A0A5R8WPW9</accession>
<comment type="caution">
    <text evidence="2">The sequence shown here is derived from an EMBL/GenBank/DDBJ whole genome shotgun (WGS) entry which is preliminary data.</text>
</comment>
<keyword evidence="1" id="KW-1133">Transmembrane helix</keyword>